<dbReference type="InterPro" id="IPR015824">
    <property type="entry name" value="Phosphoglycerate_kinase_N"/>
</dbReference>
<dbReference type="CDD" id="cd00318">
    <property type="entry name" value="Phosphoglycerate_kinase"/>
    <property type="match status" value="1"/>
</dbReference>
<dbReference type="PIRSF" id="PIRSF000724">
    <property type="entry name" value="Pgk"/>
    <property type="match status" value="1"/>
</dbReference>
<dbReference type="EC" id="2.7.2.3" evidence="5 12"/>
<comment type="pathway">
    <text evidence="2 12">Carbohydrate degradation; glycolysis; pyruvate from D-glyceraldehyde 3-phosphate: step 2/5.</text>
</comment>
<reference evidence="16 17" key="1">
    <citation type="submission" date="2017-07" db="EMBL/GenBank/DDBJ databases">
        <authorList>
            <person name="Sun Z.S."/>
            <person name="Albrecht U."/>
            <person name="Echele G."/>
            <person name="Lee C.C."/>
        </authorList>
    </citation>
    <scope>NUCLEOTIDE SEQUENCE [LARGE SCALE GENOMIC DNA]</scope>
    <source>
        <strain evidence="17">type strain: KCTC 22618</strain>
    </source>
</reference>
<keyword evidence="17" id="KW-1185">Reference proteome</keyword>
<keyword evidence="8 12" id="KW-0547">Nucleotide-binding</keyword>
<dbReference type="EMBL" id="LT899436">
    <property type="protein sequence ID" value="SNR17579.1"/>
    <property type="molecule type" value="Genomic_DNA"/>
</dbReference>
<feature type="binding site" evidence="12">
    <location>
        <position position="116"/>
    </location>
    <ligand>
        <name>substrate</name>
    </ligand>
</feature>
<dbReference type="SUPFAM" id="SSF53748">
    <property type="entry name" value="Phosphoglycerate kinase"/>
    <property type="match status" value="1"/>
</dbReference>
<dbReference type="RefSeq" id="WP_095074776.1">
    <property type="nucleotide sequence ID" value="NZ_LT899436.1"/>
</dbReference>
<keyword evidence="7 12" id="KW-0808">Transferase</keyword>
<evidence type="ECO:0000256" key="6">
    <source>
        <dbReference type="ARBA" id="ARBA00016471"/>
    </source>
</evidence>
<organism evidence="16 17">
    <name type="scientific">Tenacibaculum jejuense</name>
    <dbReference type="NCBI Taxonomy" id="584609"/>
    <lineage>
        <taxon>Bacteria</taxon>
        <taxon>Pseudomonadati</taxon>
        <taxon>Bacteroidota</taxon>
        <taxon>Flavobacteriia</taxon>
        <taxon>Flavobacteriales</taxon>
        <taxon>Flavobacteriaceae</taxon>
        <taxon>Tenacibaculum</taxon>
    </lineage>
</organism>
<evidence type="ECO:0000256" key="3">
    <source>
        <dbReference type="ARBA" id="ARBA00008982"/>
    </source>
</evidence>
<sequence>MKTINDFNFEDKKALIRVDFNVPLNDEFQVTDDTRIQSAKSTIIKILEDGGSCVLMSHLGRPKGVDEKFSLKHIVDKVREVIGVQVKFVEDCVGEAAEAAVAELKSGEILLLENLRFHGEEKAGDVAFAEQLSKLGDVYVNDAFGTAHRAHASTAVIAQFFPENKCFGHLLAKEIESIDKVLNNSEKPVLAVLGGAKVSSKITVIENILDKVDHLIIGGGMTFTFVKAQGGKIGDSICEDDKMDLALEILEKAKAKNVQVHIPVDVIAASAFDNNAETQVSDVNEIPDNWQGLDAGPKSLENFEAVVNQCKTILWNGPLGVFEMESFAKGTIALGNFIDNATKNGAFSLVGGGDSVAAVKQFGFADKVSYVSTGGGAMLESLEGRVLPGIDAILN</sequence>
<dbReference type="GO" id="GO:0005524">
    <property type="term" value="F:ATP binding"/>
    <property type="evidence" value="ECO:0007669"/>
    <property type="project" value="UniProtKB-KW"/>
</dbReference>
<dbReference type="UniPathway" id="UPA00109">
    <property type="reaction ID" value="UER00185"/>
</dbReference>
<evidence type="ECO:0000256" key="11">
    <source>
        <dbReference type="ARBA" id="ARBA00023152"/>
    </source>
</evidence>
<dbReference type="GO" id="GO:0043531">
    <property type="term" value="F:ADP binding"/>
    <property type="evidence" value="ECO:0007669"/>
    <property type="project" value="TreeGrafter"/>
</dbReference>
<feature type="binding site" evidence="13">
    <location>
        <position position="149"/>
    </location>
    <ligand>
        <name>(2R)-3-phosphoglycerate</name>
        <dbReference type="ChEBI" id="CHEBI:58272"/>
    </ligand>
</feature>
<gene>
    <name evidence="12 16" type="primary">pgk</name>
    <name evidence="16" type="ORF">TJEJU_3949</name>
</gene>
<evidence type="ECO:0000256" key="13">
    <source>
        <dbReference type="PIRSR" id="PIRSR000724-1"/>
    </source>
</evidence>
<dbReference type="KEGG" id="tje:TJEJU_3949"/>
<keyword evidence="12" id="KW-0963">Cytoplasm</keyword>
<evidence type="ECO:0000256" key="15">
    <source>
        <dbReference type="RuleBase" id="RU000532"/>
    </source>
</evidence>
<accession>A0A238UEH0</accession>
<dbReference type="PANTHER" id="PTHR11406">
    <property type="entry name" value="PHOSPHOGLYCERATE KINASE"/>
    <property type="match status" value="1"/>
</dbReference>
<evidence type="ECO:0000256" key="9">
    <source>
        <dbReference type="ARBA" id="ARBA00022777"/>
    </source>
</evidence>
<feature type="binding site" evidence="12 14">
    <location>
        <begin position="352"/>
        <end position="355"/>
    </location>
    <ligand>
        <name>ATP</name>
        <dbReference type="ChEBI" id="CHEBI:30616"/>
    </ligand>
</feature>
<feature type="binding site" evidence="12">
    <location>
        <position position="292"/>
    </location>
    <ligand>
        <name>ATP</name>
        <dbReference type="ChEBI" id="CHEBI:30616"/>
    </ligand>
</feature>
<dbReference type="GO" id="GO:0005829">
    <property type="term" value="C:cytosol"/>
    <property type="evidence" value="ECO:0007669"/>
    <property type="project" value="TreeGrafter"/>
</dbReference>
<evidence type="ECO:0000256" key="14">
    <source>
        <dbReference type="PIRSR" id="PIRSR000724-2"/>
    </source>
</evidence>
<dbReference type="Pfam" id="PF00162">
    <property type="entry name" value="PGK"/>
    <property type="match status" value="1"/>
</dbReference>
<dbReference type="Proteomes" id="UP000215214">
    <property type="component" value="Chromosome TJEJU"/>
</dbReference>
<feature type="binding site" evidence="13">
    <location>
        <position position="116"/>
    </location>
    <ligand>
        <name>(2R)-3-phosphoglycerate</name>
        <dbReference type="ChEBI" id="CHEBI:58272"/>
    </ligand>
</feature>
<comment type="subunit">
    <text evidence="4 12">Monomer.</text>
</comment>
<dbReference type="InterPro" id="IPR001576">
    <property type="entry name" value="Phosphoglycerate_kinase"/>
</dbReference>
<evidence type="ECO:0000256" key="5">
    <source>
        <dbReference type="ARBA" id="ARBA00013061"/>
    </source>
</evidence>
<evidence type="ECO:0000256" key="2">
    <source>
        <dbReference type="ARBA" id="ARBA00004838"/>
    </source>
</evidence>
<dbReference type="GO" id="GO:0006096">
    <property type="term" value="P:glycolytic process"/>
    <property type="evidence" value="ECO:0007669"/>
    <property type="project" value="UniProtKB-UniRule"/>
</dbReference>
<dbReference type="GO" id="GO:0004618">
    <property type="term" value="F:phosphoglycerate kinase activity"/>
    <property type="evidence" value="ECO:0007669"/>
    <property type="project" value="UniProtKB-UniRule"/>
</dbReference>
<feature type="binding site" evidence="12 13">
    <location>
        <begin position="58"/>
        <end position="61"/>
    </location>
    <ligand>
        <name>substrate</name>
    </ligand>
</feature>
<feature type="binding site" evidence="12 14">
    <location>
        <position position="323"/>
    </location>
    <ligand>
        <name>ATP</name>
        <dbReference type="ChEBI" id="CHEBI:30616"/>
    </ligand>
</feature>
<feature type="binding site" evidence="12">
    <location>
        <position position="149"/>
    </location>
    <ligand>
        <name>substrate</name>
    </ligand>
</feature>
<dbReference type="FunFam" id="3.40.50.1260:FF:000006">
    <property type="entry name" value="Phosphoglycerate kinase"/>
    <property type="match status" value="1"/>
</dbReference>
<dbReference type="OrthoDB" id="9808460at2"/>
<feature type="binding site" evidence="13">
    <location>
        <position position="35"/>
    </location>
    <ligand>
        <name>(2R)-3-phosphoglycerate</name>
        <dbReference type="ChEBI" id="CHEBI:58272"/>
    </ligand>
</feature>
<dbReference type="Gene3D" id="3.40.50.1260">
    <property type="entry name" value="Phosphoglycerate kinase, N-terminal domain"/>
    <property type="match status" value="2"/>
</dbReference>
<keyword evidence="9 12" id="KW-0418">Kinase</keyword>
<evidence type="ECO:0000313" key="17">
    <source>
        <dbReference type="Proteomes" id="UP000215214"/>
    </source>
</evidence>
<keyword evidence="11 12" id="KW-0324">Glycolysis</keyword>
<dbReference type="PRINTS" id="PR00477">
    <property type="entry name" value="PHGLYCKINASE"/>
</dbReference>
<feature type="binding site" evidence="12 14">
    <location>
        <position position="201"/>
    </location>
    <ligand>
        <name>ATP</name>
        <dbReference type="ChEBI" id="CHEBI:30616"/>
    </ligand>
</feature>
<dbReference type="HAMAP" id="MF_00145">
    <property type="entry name" value="Phosphoglyc_kinase"/>
    <property type="match status" value="1"/>
</dbReference>
<keyword evidence="10 12" id="KW-0067">ATP-binding</keyword>
<evidence type="ECO:0000256" key="4">
    <source>
        <dbReference type="ARBA" id="ARBA00011245"/>
    </source>
</evidence>
<proteinExistence type="inferred from homology"/>
<comment type="subcellular location">
    <subcellularLocation>
        <location evidence="12">Cytoplasm</location>
    </subcellularLocation>
</comment>
<evidence type="ECO:0000256" key="8">
    <source>
        <dbReference type="ARBA" id="ARBA00022741"/>
    </source>
</evidence>
<dbReference type="FunFam" id="3.40.50.1260:FF:000003">
    <property type="entry name" value="Phosphoglycerate kinase"/>
    <property type="match status" value="1"/>
</dbReference>
<evidence type="ECO:0000256" key="1">
    <source>
        <dbReference type="ARBA" id="ARBA00000642"/>
    </source>
</evidence>
<name>A0A238UEH0_9FLAO</name>
<comment type="similarity">
    <text evidence="3 12 15">Belongs to the phosphoglycerate kinase family.</text>
</comment>
<dbReference type="GO" id="GO:0006094">
    <property type="term" value="P:gluconeogenesis"/>
    <property type="evidence" value="ECO:0007669"/>
    <property type="project" value="TreeGrafter"/>
</dbReference>
<evidence type="ECO:0000313" key="16">
    <source>
        <dbReference type="EMBL" id="SNR17579.1"/>
    </source>
</evidence>
<dbReference type="InterPro" id="IPR036043">
    <property type="entry name" value="Phosphoglycerate_kinase_sf"/>
</dbReference>
<evidence type="ECO:0000256" key="12">
    <source>
        <dbReference type="HAMAP-Rule" id="MF_00145"/>
    </source>
</evidence>
<dbReference type="PANTHER" id="PTHR11406:SF23">
    <property type="entry name" value="PHOSPHOGLYCERATE KINASE 1, CHLOROPLASTIC-RELATED"/>
    <property type="match status" value="1"/>
</dbReference>
<evidence type="ECO:0000256" key="7">
    <source>
        <dbReference type="ARBA" id="ARBA00022679"/>
    </source>
</evidence>
<evidence type="ECO:0000256" key="10">
    <source>
        <dbReference type="ARBA" id="ARBA00022840"/>
    </source>
</evidence>
<comment type="catalytic activity">
    <reaction evidence="1 12 15">
        <text>(2R)-3-phosphoglycerate + ATP = (2R)-3-phospho-glyceroyl phosphate + ADP</text>
        <dbReference type="Rhea" id="RHEA:14801"/>
        <dbReference type="ChEBI" id="CHEBI:30616"/>
        <dbReference type="ChEBI" id="CHEBI:57604"/>
        <dbReference type="ChEBI" id="CHEBI:58272"/>
        <dbReference type="ChEBI" id="CHEBI:456216"/>
        <dbReference type="EC" id="2.7.2.3"/>
    </reaction>
</comment>
<protein>
    <recommendedName>
        <fullName evidence="6 12">Phosphoglycerate kinase</fullName>
        <ecNumber evidence="5 12">2.7.2.3</ecNumber>
    </recommendedName>
</protein>
<feature type="binding site" evidence="12">
    <location>
        <position position="35"/>
    </location>
    <ligand>
        <name>substrate</name>
    </ligand>
</feature>
<feature type="binding site" evidence="12 13">
    <location>
        <begin position="19"/>
        <end position="21"/>
    </location>
    <ligand>
        <name>substrate</name>
    </ligand>
</feature>
<dbReference type="AlphaFoldDB" id="A0A238UEH0"/>